<evidence type="ECO:0000313" key="4">
    <source>
        <dbReference type="EMBL" id="TWU34842.1"/>
    </source>
</evidence>
<reference evidence="4 5" key="1">
    <citation type="submission" date="2019-02" db="EMBL/GenBank/DDBJ databases">
        <title>Deep-cultivation of Planctomycetes and their phenomic and genomic characterization uncovers novel biology.</title>
        <authorList>
            <person name="Wiegand S."/>
            <person name="Jogler M."/>
            <person name="Boedeker C."/>
            <person name="Pinto D."/>
            <person name="Vollmers J."/>
            <person name="Rivas-Marin E."/>
            <person name="Kohn T."/>
            <person name="Peeters S.H."/>
            <person name="Heuer A."/>
            <person name="Rast P."/>
            <person name="Oberbeckmann S."/>
            <person name="Bunk B."/>
            <person name="Jeske O."/>
            <person name="Meyerdierks A."/>
            <person name="Storesund J.E."/>
            <person name="Kallscheuer N."/>
            <person name="Luecker S."/>
            <person name="Lage O.M."/>
            <person name="Pohl T."/>
            <person name="Merkel B.J."/>
            <person name="Hornburger P."/>
            <person name="Mueller R.-W."/>
            <person name="Bruemmer F."/>
            <person name="Labrenz M."/>
            <person name="Spormann A.M."/>
            <person name="Op Den Camp H."/>
            <person name="Overmann J."/>
            <person name="Amann R."/>
            <person name="Jetten M.S.M."/>
            <person name="Mascher T."/>
            <person name="Medema M.H."/>
            <person name="Devos D.P."/>
            <person name="Kaster A.-K."/>
            <person name="Ovreas L."/>
            <person name="Rohde M."/>
            <person name="Galperin M.Y."/>
            <person name="Jogler C."/>
        </authorList>
    </citation>
    <scope>NUCLEOTIDE SEQUENCE [LARGE SCALE GENOMIC DNA]</scope>
    <source>
        <strain evidence="4 5">Poly41</strain>
    </source>
</reference>
<protein>
    <submittedName>
        <fullName evidence="4">2-hydroxy-6-oxo-6-(2'-aminophenyl)hexa-2, 4-dienoic acid hydrolase</fullName>
        <ecNumber evidence="4">3.7.1.13</ecNumber>
    </submittedName>
</protein>
<dbReference type="AlphaFoldDB" id="A0A5C6DDL9"/>
<dbReference type="Pfam" id="PF00561">
    <property type="entry name" value="Abhydrolase_1"/>
    <property type="match status" value="2"/>
</dbReference>
<dbReference type="EMBL" id="SJPV01000007">
    <property type="protein sequence ID" value="TWU34842.1"/>
    <property type="molecule type" value="Genomic_DNA"/>
</dbReference>
<sequence precursor="true">MRHNRLICLAAMLLSFGTFLALESAYAENSSPVGEKFTQVDGMEMYYEVHGKGEPLVLLHGFFSSGELWKPFLSELTKDYQVIVPDLRNHGRSTNPAGTFTHRQSAVDVFALLDHLKIKKFRAMGFSTGGMTLLHMATSQPDRVQAMVLFGASSYIPAAPRNYRDLTFEGFSADPELKLLKSQHSRGDDQVRELIRLWYSFEFSFDDMNFTPPYLSTIKANTLIIHGDRDMYFPVRIAAEMYESIPNSYLWIIPNGGHVPNFDEPEQFMKQLQQFFHGDWDKNNAPR</sequence>
<name>A0A5C6DDL9_9BACT</name>
<dbReference type="InterPro" id="IPR029058">
    <property type="entry name" value="AB_hydrolase_fold"/>
</dbReference>
<feature type="domain" description="AB hydrolase-1" evidence="3">
    <location>
        <begin position="55"/>
        <end position="152"/>
    </location>
</feature>
<evidence type="ECO:0000259" key="3">
    <source>
        <dbReference type="Pfam" id="PF00561"/>
    </source>
</evidence>
<accession>A0A5C6DDL9</accession>
<dbReference type="Gene3D" id="3.40.50.1820">
    <property type="entry name" value="alpha/beta hydrolase"/>
    <property type="match status" value="1"/>
</dbReference>
<dbReference type="Proteomes" id="UP000319143">
    <property type="component" value="Unassembled WGS sequence"/>
</dbReference>
<dbReference type="PANTHER" id="PTHR43798">
    <property type="entry name" value="MONOACYLGLYCEROL LIPASE"/>
    <property type="match status" value="1"/>
</dbReference>
<feature type="signal peptide" evidence="2">
    <location>
        <begin position="1"/>
        <end position="21"/>
    </location>
</feature>
<dbReference type="RefSeq" id="WP_146528287.1">
    <property type="nucleotide sequence ID" value="NZ_SJPV01000007.1"/>
</dbReference>
<dbReference type="PRINTS" id="PR00111">
    <property type="entry name" value="ABHYDROLASE"/>
</dbReference>
<keyword evidence="2" id="KW-0732">Signal</keyword>
<dbReference type="GO" id="GO:0018768">
    <property type="term" value="F:2-hydroxy-6-oxo-6-(2'-aminophenyl)hexa-2,4-dienoate hydrolase activity"/>
    <property type="evidence" value="ECO:0007669"/>
    <property type="project" value="UniProtKB-EC"/>
</dbReference>
<feature type="domain" description="AB hydrolase-1" evidence="3">
    <location>
        <begin position="178"/>
        <end position="265"/>
    </location>
</feature>
<organism evidence="4 5">
    <name type="scientific">Novipirellula artificiosorum</name>
    <dbReference type="NCBI Taxonomy" id="2528016"/>
    <lineage>
        <taxon>Bacteria</taxon>
        <taxon>Pseudomonadati</taxon>
        <taxon>Planctomycetota</taxon>
        <taxon>Planctomycetia</taxon>
        <taxon>Pirellulales</taxon>
        <taxon>Pirellulaceae</taxon>
        <taxon>Novipirellula</taxon>
    </lineage>
</organism>
<dbReference type="SUPFAM" id="SSF53474">
    <property type="entry name" value="alpha/beta-Hydrolases"/>
    <property type="match status" value="1"/>
</dbReference>
<dbReference type="EC" id="3.7.1.13" evidence="4"/>
<dbReference type="PANTHER" id="PTHR43798:SF31">
    <property type="entry name" value="AB HYDROLASE SUPERFAMILY PROTEIN YCLE"/>
    <property type="match status" value="1"/>
</dbReference>
<keyword evidence="5" id="KW-1185">Reference proteome</keyword>
<dbReference type="GO" id="GO:0016020">
    <property type="term" value="C:membrane"/>
    <property type="evidence" value="ECO:0007669"/>
    <property type="project" value="TreeGrafter"/>
</dbReference>
<evidence type="ECO:0000256" key="1">
    <source>
        <dbReference type="ARBA" id="ARBA00022801"/>
    </source>
</evidence>
<comment type="caution">
    <text evidence="4">The sequence shown here is derived from an EMBL/GenBank/DDBJ whole genome shotgun (WGS) entry which is preliminary data.</text>
</comment>
<evidence type="ECO:0000256" key="2">
    <source>
        <dbReference type="SAM" id="SignalP"/>
    </source>
</evidence>
<dbReference type="OrthoDB" id="252464at2"/>
<proteinExistence type="predicted"/>
<dbReference type="InterPro" id="IPR000073">
    <property type="entry name" value="AB_hydrolase_1"/>
</dbReference>
<keyword evidence="1 4" id="KW-0378">Hydrolase</keyword>
<dbReference type="InterPro" id="IPR050266">
    <property type="entry name" value="AB_hydrolase_sf"/>
</dbReference>
<feature type="chain" id="PRO_5023033078" evidence="2">
    <location>
        <begin position="22"/>
        <end position="287"/>
    </location>
</feature>
<gene>
    <name evidence="4" type="primary">carC_2</name>
    <name evidence="4" type="ORF">Poly41_39850</name>
</gene>
<evidence type="ECO:0000313" key="5">
    <source>
        <dbReference type="Proteomes" id="UP000319143"/>
    </source>
</evidence>